<sequence length="718" mass="83327">MNASNGEERIVHEVALVVPKRIREEEEGDSIEVLVIELKKRGMVVDRVLGLADEFLKVAAPSETLESAAAELHIRKPTHLGMELPFEMQGSDAFIQQPDGSLFSWFERFRCYQHLLYGIVNCYGHDVTLKLDGRELCWAAGESLVRRLESEGVIKQMFPLHGKSHLIYLWLQAVQTLELLKILLRKHLFVDELKRKELLKTWALNWWNLTNQPIDQIYSYFGAKIGVYFSFLGMYTQWLLFPALLGFIVQMVDFGSLQYLVLPSFFVSTTLWAALFLQFWKRKNSAMLARWQINCSVGPSQRFLGMEWSSLPFPKELTKNLGDEKFKEKEPYQRYEWFAYRKRFRNDVLVIIGIICLQLPFELAYAHTYEMITSNIIKFVLMAIYLLIIQYLTRLGSKVAVKLINREVNESVEYRANSLIYKVFGLYFMQTYIGIFYHVLLHRNFVTLRQVLLQRLIISQVFWTFMDGSLPYLKYSYRKFRARYAPLFHSCTQCQESSAMSKLLSFFYRKKKRSEGGESMGKIQIASRVEKEYPKPIYSASIGVELEDGLFDDSLKLALQFGMIMMFACAFPLAFTLAAVCNIMDIRTTALKLVVTLQRPSPRSAATIGAWLNIWQFLVVTSICTNSALLVCLYDKERKWKMEPGLAAILIMEHILLLLKFGLSRLVPEEPAWVRANRLKNVTQAQDMYSKQLLRSSESASTVKFEQEQKQQEELKQS</sequence>
<keyword evidence="2 5" id="KW-0812">Transmembrane</keyword>
<feature type="transmembrane region" description="Helical" evidence="5">
    <location>
        <begin position="348"/>
        <end position="366"/>
    </location>
</feature>
<keyword evidence="8" id="KW-1185">Reference proteome</keyword>
<evidence type="ECO:0000256" key="3">
    <source>
        <dbReference type="ARBA" id="ARBA00022989"/>
    </source>
</evidence>
<dbReference type="Pfam" id="PF04547">
    <property type="entry name" value="Anoctamin"/>
    <property type="match status" value="1"/>
</dbReference>
<dbReference type="EMBL" id="CAKOAT010117376">
    <property type="protein sequence ID" value="CAH8331501.1"/>
    <property type="molecule type" value="Genomic_DNA"/>
</dbReference>
<feature type="domain" description="Anoctamin transmembrane" evidence="6">
    <location>
        <begin position="217"/>
        <end position="680"/>
    </location>
</feature>
<dbReference type="AlphaFoldDB" id="A0ABC8JTX3"/>
<evidence type="ECO:0000259" key="6">
    <source>
        <dbReference type="Pfam" id="PF04547"/>
    </source>
</evidence>
<feature type="transmembrane region" description="Helical" evidence="5">
    <location>
        <begin position="614"/>
        <end position="634"/>
    </location>
</feature>
<evidence type="ECO:0000256" key="2">
    <source>
        <dbReference type="ARBA" id="ARBA00022692"/>
    </source>
</evidence>
<feature type="transmembrane region" description="Helical" evidence="5">
    <location>
        <begin position="372"/>
        <end position="392"/>
    </location>
</feature>
<reference evidence="7 8" key="1">
    <citation type="submission" date="2022-03" db="EMBL/GenBank/DDBJ databases">
        <authorList>
            <person name="Macdonald S."/>
            <person name="Ahmed S."/>
            <person name="Newling K."/>
        </authorList>
    </citation>
    <scope>NUCLEOTIDE SEQUENCE [LARGE SCALE GENOMIC DNA]</scope>
</reference>
<keyword evidence="3 5" id="KW-1133">Transmembrane helix</keyword>
<comment type="caution">
    <text evidence="7">The sequence shown here is derived from an EMBL/GenBank/DDBJ whole genome shotgun (WGS) entry which is preliminary data.</text>
</comment>
<keyword evidence="4 5" id="KW-0472">Membrane</keyword>
<evidence type="ECO:0000256" key="1">
    <source>
        <dbReference type="ARBA" id="ARBA00004141"/>
    </source>
</evidence>
<comment type="subcellular location">
    <subcellularLocation>
        <location evidence="1">Membrane</location>
        <topology evidence="1">Multi-pass membrane protein</topology>
    </subcellularLocation>
</comment>
<dbReference type="InterPro" id="IPR049452">
    <property type="entry name" value="Anoctamin_TM"/>
</dbReference>
<gene>
    <name evidence="7" type="ORF">ERUC_LOCUS12376</name>
</gene>
<feature type="transmembrane region" description="Helical" evidence="5">
    <location>
        <begin position="557"/>
        <end position="580"/>
    </location>
</feature>
<proteinExistence type="predicted"/>
<dbReference type="InterPro" id="IPR007632">
    <property type="entry name" value="Anoctamin"/>
</dbReference>
<evidence type="ECO:0000256" key="4">
    <source>
        <dbReference type="ARBA" id="ARBA00023136"/>
    </source>
</evidence>
<evidence type="ECO:0000256" key="5">
    <source>
        <dbReference type="SAM" id="Phobius"/>
    </source>
</evidence>
<dbReference type="GO" id="GO:0016020">
    <property type="term" value="C:membrane"/>
    <property type="evidence" value="ECO:0007669"/>
    <property type="project" value="UniProtKB-SubCell"/>
</dbReference>
<accession>A0ABC8JTX3</accession>
<protein>
    <recommendedName>
        <fullName evidence="6">Anoctamin transmembrane domain-containing protein</fullName>
    </recommendedName>
</protein>
<feature type="transmembrane region" description="Helical" evidence="5">
    <location>
        <begin position="452"/>
        <end position="473"/>
    </location>
</feature>
<evidence type="ECO:0000313" key="7">
    <source>
        <dbReference type="EMBL" id="CAH8331501.1"/>
    </source>
</evidence>
<dbReference type="PANTHER" id="PTHR12308:SF81">
    <property type="entry name" value="ANOCTAMIN DIMERISATION DOMAIN-CONTAINING PROTEIN"/>
    <property type="match status" value="1"/>
</dbReference>
<dbReference type="PANTHER" id="PTHR12308">
    <property type="entry name" value="ANOCTAMIN"/>
    <property type="match status" value="1"/>
</dbReference>
<dbReference type="Proteomes" id="UP001642260">
    <property type="component" value="Unassembled WGS sequence"/>
</dbReference>
<organism evidence="7 8">
    <name type="scientific">Eruca vesicaria subsp. sativa</name>
    <name type="common">Garden rocket</name>
    <name type="synonym">Eruca sativa</name>
    <dbReference type="NCBI Taxonomy" id="29727"/>
    <lineage>
        <taxon>Eukaryota</taxon>
        <taxon>Viridiplantae</taxon>
        <taxon>Streptophyta</taxon>
        <taxon>Embryophyta</taxon>
        <taxon>Tracheophyta</taxon>
        <taxon>Spermatophyta</taxon>
        <taxon>Magnoliopsida</taxon>
        <taxon>eudicotyledons</taxon>
        <taxon>Gunneridae</taxon>
        <taxon>Pentapetalae</taxon>
        <taxon>rosids</taxon>
        <taxon>malvids</taxon>
        <taxon>Brassicales</taxon>
        <taxon>Brassicaceae</taxon>
        <taxon>Brassiceae</taxon>
        <taxon>Eruca</taxon>
    </lineage>
</organism>
<evidence type="ECO:0000313" key="8">
    <source>
        <dbReference type="Proteomes" id="UP001642260"/>
    </source>
</evidence>
<feature type="transmembrane region" description="Helical" evidence="5">
    <location>
        <begin position="225"/>
        <end position="248"/>
    </location>
</feature>
<feature type="transmembrane region" description="Helical" evidence="5">
    <location>
        <begin position="419"/>
        <end position="440"/>
    </location>
</feature>
<name>A0ABC8JTX3_ERUVS</name>
<feature type="transmembrane region" description="Helical" evidence="5">
    <location>
        <begin position="260"/>
        <end position="280"/>
    </location>
</feature>